<evidence type="ECO:0000256" key="1">
    <source>
        <dbReference type="SAM" id="Phobius"/>
    </source>
</evidence>
<feature type="transmembrane region" description="Helical" evidence="1">
    <location>
        <begin position="6"/>
        <end position="24"/>
    </location>
</feature>
<dbReference type="InterPro" id="IPR055706">
    <property type="entry name" value="Slg1/2_DUF7282"/>
</dbReference>
<evidence type="ECO:0000313" key="4">
    <source>
        <dbReference type="Proteomes" id="UP000178869"/>
    </source>
</evidence>
<keyword evidence="1" id="KW-0812">Transmembrane</keyword>
<name>A0A1G2PEA8_9BACT</name>
<dbReference type="Pfam" id="PF23951">
    <property type="entry name" value="DUF7282"/>
    <property type="match status" value="1"/>
</dbReference>
<keyword evidence="1" id="KW-0472">Membrane</keyword>
<dbReference type="AlphaFoldDB" id="A0A1G2PEA8"/>
<sequence>MKITVPFIIIAFVLGVMLGYYFGYDSGFERAANKNVLKNTDTNTGFRIGENAIYVSEQKPSDIVVVDFVDVSGGGFVVIHESVGETAGAIIGNSNMLAPGATEKIQITLTRPTQDGEELIAMLHNDNGDGVFHMADDHPLRDAAGNIMYTIFTISANAETPGVTRF</sequence>
<dbReference type="EMBL" id="MHSR01000013">
    <property type="protein sequence ID" value="OHA46623.1"/>
    <property type="molecule type" value="Genomic_DNA"/>
</dbReference>
<organism evidence="3 4">
    <name type="scientific">Candidatus Terrybacteria bacterium RIFCSPHIGHO2_01_FULL_43_35</name>
    <dbReference type="NCBI Taxonomy" id="1802361"/>
    <lineage>
        <taxon>Bacteria</taxon>
        <taxon>Candidatus Terryibacteriota</taxon>
    </lineage>
</organism>
<accession>A0A1G2PEA8</accession>
<gene>
    <name evidence="3" type="ORF">A2828_01830</name>
</gene>
<protein>
    <recommendedName>
        <fullName evidence="2">DUF7282 domain-containing protein</fullName>
    </recommendedName>
</protein>
<keyword evidence="1" id="KW-1133">Transmembrane helix</keyword>
<proteinExistence type="predicted"/>
<feature type="domain" description="DUF7282" evidence="2">
    <location>
        <begin position="53"/>
        <end position="149"/>
    </location>
</feature>
<reference evidence="3 4" key="1">
    <citation type="journal article" date="2016" name="Nat. Commun.">
        <title>Thousands of microbial genomes shed light on interconnected biogeochemical processes in an aquifer system.</title>
        <authorList>
            <person name="Anantharaman K."/>
            <person name="Brown C.T."/>
            <person name="Hug L.A."/>
            <person name="Sharon I."/>
            <person name="Castelle C.J."/>
            <person name="Probst A.J."/>
            <person name="Thomas B.C."/>
            <person name="Singh A."/>
            <person name="Wilkins M.J."/>
            <person name="Karaoz U."/>
            <person name="Brodie E.L."/>
            <person name="Williams K.H."/>
            <person name="Hubbard S.S."/>
            <person name="Banfield J.F."/>
        </authorList>
    </citation>
    <scope>NUCLEOTIDE SEQUENCE [LARGE SCALE GENOMIC DNA]</scope>
</reference>
<evidence type="ECO:0000313" key="3">
    <source>
        <dbReference type="EMBL" id="OHA46623.1"/>
    </source>
</evidence>
<evidence type="ECO:0000259" key="2">
    <source>
        <dbReference type="Pfam" id="PF23951"/>
    </source>
</evidence>
<dbReference type="Proteomes" id="UP000178869">
    <property type="component" value="Unassembled WGS sequence"/>
</dbReference>
<comment type="caution">
    <text evidence="3">The sequence shown here is derived from an EMBL/GenBank/DDBJ whole genome shotgun (WGS) entry which is preliminary data.</text>
</comment>